<gene>
    <name evidence="2" type="ORF">NJ959_11590</name>
</gene>
<dbReference type="InterPro" id="IPR011058">
    <property type="entry name" value="Cyanovirin-N"/>
</dbReference>
<dbReference type="AlphaFoldDB" id="A0AAE3GQZ0"/>
<keyword evidence="3" id="KW-1185">Reference proteome</keyword>
<dbReference type="SMART" id="SM01111">
    <property type="entry name" value="CVNH"/>
    <property type="match status" value="1"/>
</dbReference>
<reference evidence="2" key="1">
    <citation type="submission" date="2022-06" db="EMBL/GenBank/DDBJ databases">
        <title>New cyanobacteria of genus Symplocastrum in benthos of Lake Baikal.</title>
        <authorList>
            <person name="Sorokovikova E."/>
            <person name="Tikhonova I."/>
            <person name="Krasnopeev A."/>
            <person name="Evseev P."/>
            <person name="Gladkikh A."/>
            <person name="Belykh O."/>
        </authorList>
    </citation>
    <scope>NUCLEOTIDE SEQUENCE</scope>
    <source>
        <strain evidence="2">BBK-W-15</strain>
    </source>
</reference>
<dbReference type="RefSeq" id="WP_254011889.1">
    <property type="nucleotide sequence ID" value="NZ_JAMZMM010000092.1"/>
</dbReference>
<sequence length="137" mass="14984">MNKVSKIIKIALAFLFAFVLSFNLVVERAMATGEFSQTCEDIYIDDPYLVATCEKADGVTKENSDINLNEYIGAKDGILSWGGKYFADTCDDIALAQSLATKELLLTAQCKKADGIEQSDIELDAHIANIDGSLTYE</sequence>
<protein>
    <submittedName>
        <fullName evidence="2">CVNH domain-containing protein</fullName>
    </submittedName>
</protein>
<organism evidence="2 3">
    <name type="scientific">Limnofasciculus baicalensis BBK-W-15</name>
    <dbReference type="NCBI Taxonomy" id="2699891"/>
    <lineage>
        <taxon>Bacteria</taxon>
        <taxon>Bacillati</taxon>
        <taxon>Cyanobacteriota</taxon>
        <taxon>Cyanophyceae</taxon>
        <taxon>Coleofasciculales</taxon>
        <taxon>Coleofasciculaceae</taxon>
        <taxon>Limnofasciculus</taxon>
        <taxon>Limnofasciculus baicalensis</taxon>
    </lineage>
</organism>
<proteinExistence type="predicted"/>
<dbReference type="InterPro" id="IPR036673">
    <property type="entry name" value="Cyanovirin-N_sf"/>
</dbReference>
<accession>A0AAE3GQZ0</accession>
<evidence type="ECO:0000313" key="2">
    <source>
        <dbReference type="EMBL" id="MCP2729100.1"/>
    </source>
</evidence>
<name>A0AAE3GQZ0_9CYAN</name>
<dbReference type="SUPFAM" id="SSF51322">
    <property type="entry name" value="Cyanovirin-N"/>
    <property type="match status" value="1"/>
</dbReference>
<evidence type="ECO:0000313" key="3">
    <source>
        <dbReference type="Proteomes" id="UP001204953"/>
    </source>
</evidence>
<dbReference type="EMBL" id="JAMZMM010000092">
    <property type="protein sequence ID" value="MCP2729100.1"/>
    <property type="molecule type" value="Genomic_DNA"/>
</dbReference>
<dbReference type="Pfam" id="PF08881">
    <property type="entry name" value="CVNH"/>
    <property type="match status" value="1"/>
</dbReference>
<feature type="domain" description="Cyanovirin-N" evidence="1">
    <location>
        <begin position="34"/>
        <end position="136"/>
    </location>
</feature>
<dbReference type="Proteomes" id="UP001204953">
    <property type="component" value="Unassembled WGS sequence"/>
</dbReference>
<comment type="caution">
    <text evidence="2">The sequence shown here is derived from an EMBL/GenBank/DDBJ whole genome shotgun (WGS) entry which is preliminary data.</text>
</comment>
<dbReference type="Gene3D" id="2.30.60.10">
    <property type="entry name" value="Cyanovirin-N"/>
    <property type="match status" value="1"/>
</dbReference>
<evidence type="ECO:0000259" key="1">
    <source>
        <dbReference type="SMART" id="SM01111"/>
    </source>
</evidence>